<evidence type="ECO:0000313" key="12">
    <source>
        <dbReference type="Proteomes" id="UP001302321"/>
    </source>
</evidence>
<evidence type="ECO:0000256" key="2">
    <source>
        <dbReference type="ARBA" id="ARBA00005716"/>
    </source>
</evidence>
<evidence type="ECO:0000256" key="5">
    <source>
        <dbReference type="ARBA" id="ARBA00023159"/>
    </source>
</evidence>
<feature type="compositionally biased region" description="Acidic residues" evidence="10">
    <location>
        <begin position="149"/>
        <end position="158"/>
    </location>
</feature>
<keyword evidence="7 9" id="KW-0539">Nucleus</keyword>
<gene>
    <name evidence="9" type="primary">MED8</name>
    <name evidence="11" type="ORF">QBC36DRAFT_202750</name>
</gene>
<keyword evidence="4 9" id="KW-0805">Transcription regulation</keyword>
<evidence type="ECO:0000256" key="1">
    <source>
        <dbReference type="ARBA" id="ARBA00004123"/>
    </source>
</evidence>
<evidence type="ECO:0000256" key="9">
    <source>
        <dbReference type="RuleBase" id="RU364144"/>
    </source>
</evidence>
<keyword evidence="6 9" id="KW-0804">Transcription</keyword>
<evidence type="ECO:0000256" key="4">
    <source>
        <dbReference type="ARBA" id="ARBA00023015"/>
    </source>
</evidence>
<dbReference type="GO" id="GO:0016592">
    <property type="term" value="C:mediator complex"/>
    <property type="evidence" value="ECO:0007669"/>
    <property type="project" value="InterPro"/>
</dbReference>
<comment type="subunit">
    <text evidence="9">Component of the Mediator complex.</text>
</comment>
<accession>A0AAN7ACT0</accession>
<dbReference type="EMBL" id="MU866088">
    <property type="protein sequence ID" value="KAK4181300.1"/>
    <property type="molecule type" value="Genomic_DNA"/>
</dbReference>
<dbReference type="GO" id="GO:0070847">
    <property type="term" value="C:core mediator complex"/>
    <property type="evidence" value="ECO:0007669"/>
    <property type="project" value="TreeGrafter"/>
</dbReference>
<evidence type="ECO:0000313" key="11">
    <source>
        <dbReference type="EMBL" id="KAK4181300.1"/>
    </source>
</evidence>
<evidence type="ECO:0000256" key="6">
    <source>
        <dbReference type="ARBA" id="ARBA00023163"/>
    </source>
</evidence>
<dbReference type="PANTHER" id="PTHR13074">
    <property type="entry name" value="MEDIATOR OF RNA POLYMERASE II TRANSCRIPTION SUBUNIT 8"/>
    <property type="match status" value="1"/>
</dbReference>
<dbReference type="InterPro" id="IPR019364">
    <property type="entry name" value="Mediatior_Med8_fun/met"/>
</dbReference>
<dbReference type="Pfam" id="PF10232">
    <property type="entry name" value="Med8"/>
    <property type="match status" value="1"/>
</dbReference>
<feature type="compositionally biased region" description="Acidic residues" evidence="10">
    <location>
        <begin position="207"/>
        <end position="230"/>
    </location>
</feature>
<evidence type="ECO:0000256" key="8">
    <source>
        <dbReference type="ARBA" id="ARBA00031261"/>
    </source>
</evidence>
<evidence type="ECO:0000256" key="7">
    <source>
        <dbReference type="ARBA" id="ARBA00023242"/>
    </source>
</evidence>
<dbReference type="Proteomes" id="UP001302321">
    <property type="component" value="Unassembled WGS sequence"/>
</dbReference>
<feature type="compositionally biased region" description="Low complexity" evidence="10">
    <location>
        <begin position="246"/>
        <end position="256"/>
    </location>
</feature>
<feature type="region of interest" description="Disordered" evidence="10">
    <location>
        <begin position="122"/>
        <end position="158"/>
    </location>
</feature>
<comment type="function">
    <text evidence="9">Component of the Mediator complex, a coactivator involved in the regulated transcription of nearly all RNA polymerase II-dependent genes. Mediator functions as a bridge to convey information from gene-specific regulatory proteins to the basal RNA polymerase II transcription machinery. Mediator is recruited to promoters by direct interactions with regulatory proteins and serves as a scaffold for the assembly of a functional preinitiation complex with RNA polymerase II and the general transcription factors.</text>
</comment>
<dbReference type="AlphaFoldDB" id="A0AAN7ACT0"/>
<organism evidence="11 12">
    <name type="scientific">Triangularia setosa</name>
    <dbReference type="NCBI Taxonomy" id="2587417"/>
    <lineage>
        <taxon>Eukaryota</taxon>
        <taxon>Fungi</taxon>
        <taxon>Dikarya</taxon>
        <taxon>Ascomycota</taxon>
        <taxon>Pezizomycotina</taxon>
        <taxon>Sordariomycetes</taxon>
        <taxon>Sordariomycetidae</taxon>
        <taxon>Sordariales</taxon>
        <taxon>Podosporaceae</taxon>
        <taxon>Triangularia</taxon>
    </lineage>
</organism>
<protein>
    <recommendedName>
        <fullName evidence="3 9">Mediator of RNA polymerase II transcription subunit 8</fullName>
    </recommendedName>
    <alternativeName>
        <fullName evidence="8 9">Mediator complex subunit 8</fullName>
    </alternativeName>
</protein>
<name>A0AAN7ACT0_9PEZI</name>
<proteinExistence type="inferred from homology"/>
<reference evidence="11" key="1">
    <citation type="journal article" date="2023" name="Mol. Phylogenet. Evol.">
        <title>Genome-scale phylogeny and comparative genomics of the fungal order Sordariales.</title>
        <authorList>
            <person name="Hensen N."/>
            <person name="Bonometti L."/>
            <person name="Westerberg I."/>
            <person name="Brannstrom I.O."/>
            <person name="Guillou S."/>
            <person name="Cros-Aarteil S."/>
            <person name="Calhoun S."/>
            <person name="Haridas S."/>
            <person name="Kuo A."/>
            <person name="Mondo S."/>
            <person name="Pangilinan J."/>
            <person name="Riley R."/>
            <person name="LaButti K."/>
            <person name="Andreopoulos B."/>
            <person name="Lipzen A."/>
            <person name="Chen C."/>
            <person name="Yan M."/>
            <person name="Daum C."/>
            <person name="Ng V."/>
            <person name="Clum A."/>
            <person name="Steindorff A."/>
            <person name="Ohm R.A."/>
            <person name="Martin F."/>
            <person name="Silar P."/>
            <person name="Natvig D.O."/>
            <person name="Lalanne C."/>
            <person name="Gautier V."/>
            <person name="Ament-Velasquez S.L."/>
            <person name="Kruys A."/>
            <person name="Hutchinson M.I."/>
            <person name="Powell A.J."/>
            <person name="Barry K."/>
            <person name="Miller A.N."/>
            <person name="Grigoriev I.V."/>
            <person name="Debuchy R."/>
            <person name="Gladieux P."/>
            <person name="Hiltunen Thoren M."/>
            <person name="Johannesson H."/>
        </authorList>
    </citation>
    <scope>NUCLEOTIDE SEQUENCE</scope>
    <source>
        <strain evidence="11">CBS 892.96</strain>
    </source>
</reference>
<sequence length="299" mass="33841">MASLNLLPEDLKHLDLLRNRFATLSLNLSNAHRNMALTYPLPSRESLQASAAIIQTSLRSLQSILSENTELFQRIAVHPSTNFPGRTQLDFLSSMLRKKPEPEIETKMELALEKARESGIDASTLVSKRRGGGEMDDEEDEDYGRGDGGDDDAGDEPTNEQWADCLYIFEGSLRDYIQVQEQRSYTVEEQQMGIENVRTGLRRNLLEEEESEEDEEDDDEEEEDGDEDLVMMDGSSWGRGVGGGIQQSSLQQQTRGNTAVQPEHLFWLYARGRTDLPQRIELESKRAPVKGQVKRLPPR</sequence>
<dbReference type="GO" id="GO:0000978">
    <property type="term" value="F:RNA polymerase II cis-regulatory region sequence-specific DNA binding"/>
    <property type="evidence" value="ECO:0007669"/>
    <property type="project" value="TreeGrafter"/>
</dbReference>
<comment type="subcellular location">
    <subcellularLocation>
        <location evidence="1 9">Nucleus</location>
    </subcellularLocation>
</comment>
<evidence type="ECO:0000256" key="10">
    <source>
        <dbReference type="SAM" id="MobiDB-lite"/>
    </source>
</evidence>
<dbReference type="PANTHER" id="PTHR13074:SF9">
    <property type="entry name" value="MEDIATOR OF RNA POLYMERASE II TRANSCRIPTION SUBUNIT 8"/>
    <property type="match status" value="1"/>
</dbReference>
<dbReference type="GO" id="GO:0003712">
    <property type="term" value="F:transcription coregulator activity"/>
    <property type="evidence" value="ECO:0007669"/>
    <property type="project" value="InterPro"/>
</dbReference>
<dbReference type="GO" id="GO:0006357">
    <property type="term" value="P:regulation of transcription by RNA polymerase II"/>
    <property type="evidence" value="ECO:0007669"/>
    <property type="project" value="InterPro"/>
</dbReference>
<keyword evidence="5 9" id="KW-0010">Activator</keyword>
<comment type="similarity">
    <text evidence="2 9">Belongs to the Mediator complex subunit 8 family.</text>
</comment>
<comment type="caution">
    <text evidence="11">The sequence shown here is derived from an EMBL/GenBank/DDBJ whole genome shotgun (WGS) entry which is preliminary data.</text>
</comment>
<dbReference type="Gene3D" id="6.10.250.2610">
    <property type="match status" value="1"/>
</dbReference>
<keyword evidence="12" id="KW-1185">Reference proteome</keyword>
<evidence type="ECO:0000256" key="3">
    <source>
        <dbReference type="ARBA" id="ARBA00020637"/>
    </source>
</evidence>
<feature type="region of interest" description="Disordered" evidence="10">
    <location>
        <begin position="200"/>
        <end position="257"/>
    </location>
</feature>
<reference evidence="11" key="2">
    <citation type="submission" date="2023-05" db="EMBL/GenBank/DDBJ databases">
        <authorList>
            <consortium name="Lawrence Berkeley National Laboratory"/>
            <person name="Steindorff A."/>
            <person name="Hensen N."/>
            <person name="Bonometti L."/>
            <person name="Westerberg I."/>
            <person name="Brannstrom I.O."/>
            <person name="Guillou S."/>
            <person name="Cros-Aarteil S."/>
            <person name="Calhoun S."/>
            <person name="Haridas S."/>
            <person name="Kuo A."/>
            <person name="Mondo S."/>
            <person name="Pangilinan J."/>
            <person name="Riley R."/>
            <person name="Labutti K."/>
            <person name="Andreopoulos B."/>
            <person name="Lipzen A."/>
            <person name="Chen C."/>
            <person name="Yanf M."/>
            <person name="Daum C."/>
            <person name="Ng V."/>
            <person name="Clum A."/>
            <person name="Ohm R."/>
            <person name="Martin F."/>
            <person name="Silar P."/>
            <person name="Natvig D."/>
            <person name="Lalanne C."/>
            <person name="Gautier V."/>
            <person name="Ament-Velasquez S.L."/>
            <person name="Kruys A."/>
            <person name="Hutchinson M.I."/>
            <person name="Powell A.J."/>
            <person name="Barry K."/>
            <person name="Miller A.N."/>
            <person name="Grigoriev I.V."/>
            <person name="Debuchy R."/>
            <person name="Gladieux P."/>
            <person name="Thoren M.H."/>
            <person name="Johannesson H."/>
        </authorList>
    </citation>
    <scope>NUCLEOTIDE SEQUENCE</scope>
    <source>
        <strain evidence="11">CBS 892.96</strain>
    </source>
</reference>